<dbReference type="RefSeq" id="WP_083038739.1">
    <property type="nucleotide sequence ID" value="NZ_BLKY01000001.1"/>
</dbReference>
<feature type="domain" description="HTH tetR-type" evidence="5">
    <location>
        <begin position="14"/>
        <end position="74"/>
    </location>
</feature>
<evidence type="ECO:0000313" key="6">
    <source>
        <dbReference type="EMBL" id="GFG83764.1"/>
    </source>
</evidence>
<evidence type="ECO:0000313" key="7">
    <source>
        <dbReference type="Proteomes" id="UP000465305"/>
    </source>
</evidence>
<protein>
    <submittedName>
        <fullName evidence="6">Transcriptional regulator</fullName>
    </submittedName>
</protein>
<evidence type="ECO:0000256" key="4">
    <source>
        <dbReference type="PROSITE-ProRule" id="PRU00335"/>
    </source>
</evidence>
<dbReference type="Gene3D" id="1.10.357.10">
    <property type="entry name" value="Tetracycline Repressor, domain 2"/>
    <property type="match status" value="1"/>
</dbReference>
<gene>
    <name evidence="6" type="ORF">MALGJ_04400</name>
</gene>
<dbReference type="InterPro" id="IPR009057">
    <property type="entry name" value="Homeodomain-like_sf"/>
</dbReference>
<dbReference type="SUPFAM" id="SSF46689">
    <property type="entry name" value="Homeodomain-like"/>
    <property type="match status" value="1"/>
</dbReference>
<dbReference type="Pfam" id="PF00440">
    <property type="entry name" value="TetR_N"/>
    <property type="match status" value="1"/>
</dbReference>
<evidence type="ECO:0000256" key="2">
    <source>
        <dbReference type="ARBA" id="ARBA00023125"/>
    </source>
</evidence>
<dbReference type="InterPro" id="IPR001647">
    <property type="entry name" value="HTH_TetR"/>
</dbReference>
<proteinExistence type="predicted"/>
<keyword evidence="3" id="KW-0804">Transcription</keyword>
<name>A0A7I9Y5A6_MYCAL</name>
<dbReference type="GO" id="GO:0003700">
    <property type="term" value="F:DNA-binding transcription factor activity"/>
    <property type="evidence" value="ECO:0007669"/>
    <property type="project" value="TreeGrafter"/>
</dbReference>
<evidence type="ECO:0000256" key="1">
    <source>
        <dbReference type="ARBA" id="ARBA00023015"/>
    </source>
</evidence>
<dbReference type="PROSITE" id="PS50977">
    <property type="entry name" value="HTH_TETR_2"/>
    <property type="match status" value="1"/>
</dbReference>
<evidence type="ECO:0000259" key="5">
    <source>
        <dbReference type="PROSITE" id="PS50977"/>
    </source>
</evidence>
<organism evidence="6 7">
    <name type="scientific">Mycolicibacter algericus</name>
    <name type="common">Mycobacterium algericum</name>
    <dbReference type="NCBI Taxonomy" id="1288388"/>
    <lineage>
        <taxon>Bacteria</taxon>
        <taxon>Bacillati</taxon>
        <taxon>Actinomycetota</taxon>
        <taxon>Actinomycetes</taxon>
        <taxon>Mycobacteriales</taxon>
        <taxon>Mycobacteriaceae</taxon>
        <taxon>Mycolicibacter</taxon>
    </lineage>
</organism>
<dbReference type="PANTHER" id="PTHR30055:SF234">
    <property type="entry name" value="HTH-TYPE TRANSCRIPTIONAL REGULATOR BETI"/>
    <property type="match status" value="1"/>
</dbReference>
<reference evidence="6 7" key="1">
    <citation type="journal article" date="2019" name="Emerg. Microbes Infect.">
        <title>Comprehensive subspecies identification of 175 nontuberculous mycobacteria species based on 7547 genomic profiles.</title>
        <authorList>
            <person name="Matsumoto Y."/>
            <person name="Kinjo T."/>
            <person name="Motooka D."/>
            <person name="Nabeya D."/>
            <person name="Jung N."/>
            <person name="Uechi K."/>
            <person name="Horii T."/>
            <person name="Iida T."/>
            <person name="Fujita J."/>
            <person name="Nakamura S."/>
        </authorList>
    </citation>
    <scope>NUCLEOTIDE SEQUENCE [LARGE SCALE GENOMIC DNA]</scope>
    <source>
        <strain evidence="6 7">JCM 30723</strain>
    </source>
</reference>
<feature type="DNA-binding region" description="H-T-H motif" evidence="4">
    <location>
        <begin position="37"/>
        <end position="56"/>
    </location>
</feature>
<dbReference type="PANTHER" id="PTHR30055">
    <property type="entry name" value="HTH-TYPE TRANSCRIPTIONAL REGULATOR RUTR"/>
    <property type="match status" value="1"/>
</dbReference>
<dbReference type="InterPro" id="IPR050109">
    <property type="entry name" value="HTH-type_TetR-like_transc_reg"/>
</dbReference>
<dbReference type="GO" id="GO:0000976">
    <property type="term" value="F:transcription cis-regulatory region binding"/>
    <property type="evidence" value="ECO:0007669"/>
    <property type="project" value="TreeGrafter"/>
</dbReference>
<dbReference type="Proteomes" id="UP000465305">
    <property type="component" value="Unassembled WGS sequence"/>
</dbReference>
<dbReference type="EMBL" id="BLKY01000001">
    <property type="protein sequence ID" value="GFG83764.1"/>
    <property type="molecule type" value="Genomic_DNA"/>
</dbReference>
<dbReference type="AlphaFoldDB" id="A0A7I9Y5A6"/>
<sequence>MAAHDWLIGRDRRSEGAERIYAAAAELISRQGYDAFTIDALAAVVHCSPATIYRHAGGKAAIRDTVLARQAERILDSVRDAITGLTGSERIVTATLVALQRLRAEPLSQIMRAMTGSPGTDWLTDSPVVARFAAEMVGDDNPDPLAAQWLIRVFLALWYWPIQDADNEEAAVRRFLGPPYTPDAAARQGTS</sequence>
<keyword evidence="2 4" id="KW-0238">DNA-binding</keyword>
<evidence type="ECO:0000256" key="3">
    <source>
        <dbReference type="ARBA" id="ARBA00023163"/>
    </source>
</evidence>
<comment type="caution">
    <text evidence="6">The sequence shown here is derived from an EMBL/GenBank/DDBJ whole genome shotgun (WGS) entry which is preliminary data.</text>
</comment>
<keyword evidence="1" id="KW-0805">Transcription regulation</keyword>
<accession>A0A7I9Y5A6</accession>